<dbReference type="EMBL" id="CM056819">
    <property type="protein sequence ID" value="KAJ8624293.1"/>
    <property type="molecule type" value="Genomic_DNA"/>
</dbReference>
<comment type="caution">
    <text evidence="1">The sequence shown here is derived from an EMBL/GenBank/DDBJ whole genome shotgun (WGS) entry which is preliminary data.</text>
</comment>
<protein>
    <submittedName>
        <fullName evidence="1">Uncharacterized protein</fullName>
    </submittedName>
</protein>
<accession>A0ACC2KTI4</accession>
<dbReference type="Proteomes" id="UP001234297">
    <property type="component" value="Chromosome 11"/>
</dbReference>
<proteinExistence type="predicted"/>
<evidence type="ECO:0000313" key="1">
    <source>
        <dbReference type="EMBL" id="KAJ8624293.1"/>
    </source>
</evidence>
<name>A0ACC2KTI4_PERAE</name>
<reference evidence="1 2" key="1">
    <citation type="journal article" date="2022" name="Hortic Res">
        <title>A haplotype resolved chromosomal level avocado genome allows analysis of novel avocado genes.</title>
        <authorList>
            <person name="Nath O."/>
            <person name="Fletcher S.J."/>
            <person name="Hayward A."/>
            <person name="Shaw L.M."/>
            <person name="Masouleh A.K."/>
            <person name="Furtado A."/>
            <person name="Henry R.J."/>
            <person name="Mitter N."/>
        </authorList>
    </citation>
    <scope>NUCLEOTIDE SEQUENCE [LARGE SCALE GENOMIC DNA]</scope>
    <source>
        <strain evidence="2">cv. Hass</strain>
    </source>
</reference>
<gene>
    <name evidence="1" type="ORF">MRB53_032823</name>
</gene>
<sequence>MSSGSCEALAGAWKLSSTGAQVRKGKWKHQQCHMMSLHPRKKNEKEKEKEKEKLSTFSASITTDLPLYESPAASFDEYLSDRSRIFQAMFPDNKQRSQRLNDDEWRIQMLPLDFFFLSVRPLIDIRLECKSEGKNYPPGVPLHVSRMLELEVTRWELPGLDGVLRPSHFSLGVRGALYSERQGIQSRLKGQLEMSVSCILPRELALVPDDVLRGVSETVLKRLVENMKQNVNERLLLDFSNFRRERFQIKGEMVMQPQPPNQLGSEQTFNDI</sequence>
<evidence type="ECO:0000313" key="2">
    <source>
        <dbReference type="Proteomes" id="UP001234297"/>
    </source>
</evidence>
<organism evidence="1 2">
    <name type="scientific">Persea americana</name>
    <name type="common">Avocado</name>
    <dbReference type="NCBI Taxonomy" id="3435"/>
    <lineage>
        <taxon>Eukaryota</taxon>
        <taxon>Viridiplantae</taxon>
        <taxon>Streptophyta</taxon>
        <taxon>Embryophyta</taxon>
        <taxon>Tracheophyta</taxon>
        <taxon>Spermatophyta</taxon>
        <taxon>Magnoliopsida</taxon>
        <taxon>Magnoliidae</taxon>
        <taxon>Laurales</taxon>
        <taxon>Lauraceae</taxon>
        <taxon>Persea</taxon>
    </lineage>
</organism>
<keyword evidence="2" id="KW-1185">Reference proteome</keyword>